<dbReference type="EnsemblMetazoa" id="G713.1">
    <property type="protein sequence ID" value="G713.1:cds"/>
    <property type="gene ID" value="G713"/>
</dbReference>
<evidence type="ECO:0000313" key="1">
    <source>
        <dbReference type="EnsemblMetazoa" id="G713.1:cds"/>
    </source>
</evidence>
<evidence type="ECO:0000313" key="2">
    <source>
        <dbReference type="Proteomes" id="UP000005408"/>
    </source>
</evidence>
<accession>A0A8W8NPG5</accession>
<keyword evidence="2" id="KW-1185">Reference proteome</keyword>
<dbReference type="AlphaFoldDB" id="A0A8W8NPG5"/>
<name>A0A8W8NPG5_MAGGI</name>
<sequence>MWKYQELVADFQESGWRLWCFPVELKRRLSREAEMASLWLWGRREVQWEETVRDSCACKIRTQADSRMVPGWELITPVGAPLEVVVDSAKTTEREGST</sequence>
<dbReference type="Proteomes" id="UP000005408">
    <property type="component" value="Unassembled WGS sequence"/>
</dbReference>
<reference evidence="1" key="1">
    <citation type="submission" date="2022-08" db="UniProtKB">
        <authorList>
            <consortium name="EnsemblMetazoa"/>
        </authorList>
    </citation>
    <scope>IDENTIFICATION</scope>
    <source>
        <strain evidence="1">05x7-T-G4-1.051#20</strain>
    </source>
</reference>
<protein>
    <submittedName>
        <fullName evidence="1">Uncharacterized protein</fullName>
    </submittedName>
</protein>
<organism evidence="1 2">
    <name type="scientific">Magallana gigas</name>
    <name type="common">Pacific oyster</name>
    <name type="synonym">Crassostrea gigas</name>
    <dbReference type="NCBI Taxonomy" id="29159"/>
    <lineage>
        <taxon>Eukaryota</taxon>
        <taxon>Metazoa</taxon>
        <taxon>Spiralia</taxon>
        <taxon>Lophotrochozoa</taxon>
        <taxon>Mollusca</taxon>
        <taxon>Bivalvia</taxon>
        <taxon>Autobranchia</taxon>
        <taxon>Pteriomorphia</taxon>
        <taxon>Ostreida</taxon>
        <taxon>Ostreoidea</taxon>
        <taxon>Ostreidae</taxon>
        <taxon>Magallana</taxon>
    </lineage>
</organism>
<proteinExistence type="predicted"/>